<dbReference type="PANTHER" id="PTHR34305:SF1">
    <property type="entry name" value="SWIM-TYPE DOMAIN-CONTAINING PROTEIN"/>
    <property type="match status" value="1"/>
</dbReference>
<dbReference type="SUPFAM" id="SSF50978">
    <property type="entry name" value="WD40 repeat-like"/>
    <property type="match status" value="1"/>
</dbReference>
<name>A0A8S3UIL2_MYTED</name>
<dbReference type="Proteomes" id="UP000683360">
    <property type="component" value="Unassembled WGS sequence"/>
</dbReference>
<evidence type="ECO:0000313" key="1">
    <source>
        <dbReference type="EMBL" id="CAG2243683.1"/>
    </source>
</evidence>
<sequence>MSEGPELRGEGLGRPYTSGTFQSKLDQFAEFINSVTFQDVEATPEERRQMITESLRFDQFCDRIRQLFGSDIKNTDLKAIYRKISTNPDAKVDWSELFGYFQSNNDDEEIVVGEEVNVFTVSKRRRVGEAAGDKTRRDTVQCLRYIPSQDGYISASQKGAICIWNNKLRLQSCIDINEPAWVTGCEYLPSIRKAICCTERSICVWDNRSKGKNQHVFVIKPFENSPQCISYVPNPEGTLDDIVLFGDDMGYLNVLKLVAKDLTPKTSKDSDKRQTQIPTNITIAPDQLTQCTMYAYYKVWSDHMKQMGYKDFEKMMTYCKFRHSCYKDRVVINHKKTRDLVQKFSKGEEIQNFEFSEIITGLKKTFAPALPLFEMLKSLGCCQVCPIEHRLIMNLISSSSPASLKKIRTRGNFKADRSKVLKDECKKEATRHPTLLPGIFTAFCKHGICYGFQIMECNESPNVPFTFLRTRFKKAPTTVIYDNACNLHSYCLNRDPDFFKDTLFVVDNLHWGNHTSCSRVYEAKFHPELSKVNTQMVEQNNAKLRKLKSNLSYMNYDNFMSHLKFFLWYCNMEHMLFKI</sequence>
<organism evidence="1 2">
    <name type="scientific">Mytilus edulis</name>
    <name type="common">Blue mussel</name>
    <dbReference type="NCBI Taxonomy" id="6550"/>
    <lineage>
        <taxon>Eukaryota</taxon>
        <taxon>Metazoa</taxon>
        <taxon>Spiralia</taxon>
        <taxon>Lophotrochozoa</taxon>
        <taxon>Mollusca</taxon>
        <taxon>Bivalvia</taxon>
        <taxon>Autobranchia</taxon>
        <taxon>Pteriomorphia</taxon>
        <taxon>Mytilida</taxon>
        <taxon>Mytiloidea</taxon>
        <taxon>Mytilidae</taxon>
        <taxon>Mytilinae</taxon>
        <taxon>Mytilus</taxon>
    </lineage>
</organism>
<dbReference type="InterPro" id="IPR015943">
    <property type="entry name" value="WD40/YVTN_repeat-like_dom_sf"/>
</dbReference>
<dbReference type="EMBL" id="CAJPWZ010002711">
    <property type="protein sequence ID" value="CAG2243683.1"/>
    <property type="molecule type" value="Genomic_DNA"/>
</dbReference>
<dbReference type="PANTHER" id="PTHR34305">
    <property type="entry name" value="EXPRESSED PROTEIN"/>
    <property type="match status" value="1"/>
</dbReference>
<reference evidence="1" key="1">
    <citation type="submission" date="2021-03" db="EMBL/GenBank/DDBJ databases">
        <authorList>
            <person name="Bekaert M."/>
        </authorList>
    </citation>
    <scope>NUCLEOTIDE SEQUENCE</scope>
</reference>
<gene>
    <name evidence="1" type="ORF">MEDL_55808</name>
</gene>
<dbReference type="AlphaFoldDB" id="A0A8S3UIL2"/>
<proteinExistence type="predicted"/>
<dbReference type="InterPro" id="IPR036322">
    <property type="entry name" value="WD40_repeat_dom_sf"/>
</dbReference>
<evidence type="ECO:0000313" key="2">
    <source>
        <dbReference type="Proteomes" id="UP000683360"/>
    </source>
</evidence>
<dbReference type="OrthoDB" id="10071442at2759"/>
<accession>A0A8S3UIL2</accession>
<keyword evidence="2" id="KW-1185">Reference proteome</keyword>
<protein>
    <submittedName>
        <fullName evidence="1">Uncharacterized protein</fullName>
    </submittedName>
</protein>
<dbReference type="Gene3D" id="2.130.10.10">
    <property type="entry name" value="YVTN repeat-like/Quinoprotein amine dehydrogenase"/>
    <property type="match status" value="1"/>
</dbReference>
<comment type="caution">
    <text evidence="1">The sequence shown here is derived from an EMBL/GenBank/DDBJ whole genome shotgun (WGS) entry which is preliminary data.</text>
</comment>